<evidence type="ECO:0000313" key="3">
    <source>
        <dbReference type="Proteomes" id="UP000034350"/>
    </source>
</evidence>
<gene>
    <name evidence="2" type="ORF">AAJ76_4500025263</name>
</gene>
<name>A0A0F9ZAF4_9MICR</name>
<sequence>MSIKKHKEIKCLINKIIKDHLQYSCAVNTLVKYTSKLDKNIIKEMSLRITLINNIKDNRSYDTFVYLKENEQVDDELLVKIAKLSFIDLILNNKSNEAITFAEKYFDNLSDKSLISLIGYTPEDNKHLNILSLGIDRVEIMSLINSLLFKKSTGKSESLLHSTLSYYETLRNNKEM</sequence>
<organism evidence="2 3">
    <name type="scientific">Vairimorpha ceranae</name>
    <dbReference type="NCBI Taxonomy" id="40302"/>
    <lineage>
        <taxon>Eukaryota</taxon>
        <taxon>Fungi</taxon>
        <taxon>Fungi incertae sedis</taxon>
        <taxon>Microsporidia</taxon>
        <taxon>Nosematidae</taxon>
        <taxon>Vairimorpha</taxon>
    </lineage>
</organism>
<evidence type="ECO:0000313" key="2">
    <source>
        <dbReference type="EMBL" id="KKO74794.1"/>
    </source>
</evidence>
<comment type="caution">
    <text evidence="2">The sequence shown here is derived from an EMBL/GenBank/DDBJ whole genome shotgun (WGS) entry which is preliminary data.</text>
</comment>
<dbReference type="InterPro" id="IPR024964">
    <property type="entry name" value="CTLH/CRA"/>
</dbReference>
<reference evidence="2 3" key="1">
    <citation type="journal article" date="2015" name="Environ. Microbiol.">
        <title>Genome analyses suggest the presence of polyploidy and recent human-driven expansions in eight global populations of the honeybee pathogen Nosema ceranae.</title>
        <authorList>
            <person name="Pelin A."/>
            <person name="Selman M."/>
            <person name="Aris-Brosou S."/>
            <person name="Farinelli L."/>
            <person name="Corradi N."/>
        </authorList>
    </citation>
    <scope>NUCLEOTIDE SEQUENCE [LARGE SCALE GENOMIC DNA]</scope>
    <source>
        <strain evidence="2 3">PA08 1199</strain>
    </source>
</reference>
<dbReference type="EMBL" id="JPQZ01000045">
    <property type="protein sequence ID" value="KKO74794.1"/>
    <property type="molecule type" value="Genomic_DNA"/>
</dbReference>
<evidence type="ECO:0000259" key="1">
    <source>
        <dbReference type="Pfam" id="PF10607"/>
    </source>
</evidence>
<keyword evidence="3" id="KW-1185">Reference proteome</keyword>
<feature type="domain" description="CTLH/CRA C-terminal to LisH motif" evidence="1">
    <location>
        <begin position="68"/>
        <end position="165"/>
    </location>
</feature>
<dbReference type="VEuPathDB" id="MicrosporidiaDB:G9O61_00g021810"/>
<proteinExistence type="predicted"/>
<dbReference type="GeneID" id="36320626"/>
<dbReference type="Proteomes" id="UP000034350">
    <property type="component" value="Unassembled WGS sequence"/>
</dbReference>
<dbReference type="AlphaFoldDB" id="A0A0F9ZAF4"/>
<dbReference type="OrthoDB" id="10252322at2759"/>
<dbReference type="VEuPathDB" id="MicrosporidiaDB:AAJ76_4500025263"/>
<dbReference type="VEuPathDB" id="MicrosporidiaDB:NCER_102092"/>
<dbReference type="RefSeq" id="XP_024330536.1">
    <property type="nucleotide sequence ID" value="XM_024475679.1"/>
</dbReference>
<dbReference type="OMA" id="AFRICED"/>
<dbReference type="Pfam" id="PF10607">
    <property type="entry name" value="CTLH"/>
    <property type="match status" value="1"/>
</dbReference>
<protein>
    <recommendedName>
        <fullName evidence="1">CTLH/CRA C-terminal to LisH motif domain-containing protein</fullName>
    </recommendedName>
</protein>
<accession>A0A0F9ZAF4</accession>